<feature type="domain" description="Rod shape-determining protein MreC beta-barrel core" evidence="6">
    <location>
        <begin position="115"/>
        <end position="263"/>
    </location>
</feature>
<evidence type="ECO:0000313" key="8">
    <source>
        <dbReference type="Proteomes" id="UP001168552"/>
    </source>
</evidence>
<evidence type="ECO:0000256" key="3">
    <source>
        <dbReference type="ARBA" id="ARBA00022960"/>
    </source>
</evidence>
<dbReference type="Proteomes" id="UP001168552">
    <property type="component" value="Unassembled WGS sequence"/>
</dbReference>
<dbReference type="Gene3D" id="2.40.10.340">
    <property type="entry name" value="Rod shape-determining protein MreC, domain 1"/>
    <property type="match status" value="1"/>
</dbReference>
<comment type="similarity">
    <text evidence="1">Belongs to the MreC family.</text>
</comment>
<dbReference type="NCBIfam" id="NF010532">
    <property type="entry name" value="PRK13922.9-3"/>
    <property type="match status" value="1"/>
</dbReference>
<keyword evidence="5" id="KW-0812">Transmembrane</keyword>
<comment type="caution">
    <text evidence="7">The sequence shown here is derived from an EMBL/GenBank/DDBJ whole genome shotgun (WGS) entry which is preliminary data.</text>
</comment>
<dbReference type="Pfam" id="PF04085">
    <property type="entry name" value="MreC"/>
    <property type="match status" value="1"/>
</dbReference>
<protein>
    <recommendedName>
        <fullName evidence="2">Cell shape-determining protein MreC</fullName>
    </recommendedName>
    <alternativeName>
        <fullName evidence="4">Cell shape protein MreC</fullName>
    </alternativeName>
</protein>
<keyword evidence="8" id="KW-1185">Reference proteome</keyword>
<feature type="transmembrane region" description="Helical" evidence="5">
    <location>
        <begin position="12"/>
        <end position="29"/>
    </location>
</feature>
<keyword evidence="3" id="KW-0133">Cell shape</keyword>
<keyword evidence="5" id="KW-1133">Transmembrane helix</keyword>
<evidence type="ECO:0000256" key="5">
    <source>
        <dbReference type="SAM" id="Phobius"/>
    </source>
</evidence>
<sequence>MQRLFEFLYQYRAFFLFIFLEVVCSWLIVNYNRYQSAAFFNSSNALSGSIMAGTTATADYFRLGQVNQHLADENAQLRKQLLSTETKVMVVSDSSAIEKADSITRNQYTFYPAKVVNNSVRRYNNFLTLNKGLSDGIEVGMGVISAEGVVGKVRAVSEHYATVTSILHTNMSISARLQSSNTLCTVKWDGLDPTEAQVLYVPRHLKPQMGDTVSTSGFNAIYPESTPLGIITDIELGDSDAFYTITISLSTDFYTLSYVYVVKNHLLNERDSLETLSTVQDEE</sequence>
<dbReference type="Gene3D" id="2.40.10.350">
    <property type="entry name" value="Rod shape-determining protein MreC, domain 2"/>
    <property type="match status" value="1"/>
</dbReference>
<evidence type="ECO:0000256" key="1">
    <source>
        <dbReference type="ARBA" id="ARBA00009369"/>
    </source>
</evidence>
<name>A0ABT8F2C9_9BACT</name>
<gene>
    <name evidence="7" type="primary">mreC</name>
    <name evidence="7" type="ORF">QWY31_03785</name>
</gene>
<reference evidence="7" key="1">
    <citation type="submission" date="2023-06" db="EMBL/GenBank/DDBJ databases">
        <title>Cytophagales bacterium Strain LB-30, isolated from soil.</title>
        <authorList>
            <person name="Liu B."/>
        </authorList>
    </citation>
    <scope>NUCLEOTIDE SEQUENCE</scope>
    <source>
        <strain evidence="7">LB-30</strain>
    </source>
</reference>
<dbReference type="InterPro" id="IPR007221">
    <property type="entry name" value="MreC"/>
</dbReference>
<evidence type="ECO:0000313" key="7">
    <source>
        <dbReference type="EMBL" id="MDN4164607.1"/>
    </source>
</evidence>
<dbReference type="PANTHER" id="PTHR34138:SF1">
    <property type="entry name" value="CELL SHAPE-DETERMINING PROTEIN MREC"/>
    <property type="match status" value="1"/>
</dbReference>
<evidence type="ECO:0000259" key="6">
    <source>
        <dbReference type="Pfam" id="PF04085"/>
    </source>
</evidence>
<dbReference type="RefSeq" id="WP_320003135.1">
    <property type="nucleotide sequence ID" value="NZ_JAUHJS010000002.1"/>
</dbReference>
<keyword evidence="5" id="KW-0472">Membrane</keyword>
<evidence type="ECO:0000256" key="4">
    <source>
        <dbReference type="ARBA" id="ARBA00032089"/>
    </source>
</evidence>
<proteinExistence type="inferred from homology"/>
<dbReference type="InterPro" id="IPR055342">
    <property type="entry name" value="MreC_beta-barrel_core"/>
</dbReference>
<dbReference type="InterPro" id="IPR042175">
    <property type="entry name" value="Cell/Rod_MreC_2"/>
</dbReference>
<accession>A0ABT8F2C9</accession>
<dbReference type="EMBL" id="JAUHJS010000002">
    <property type="protein sequence ID" value="MDN4164607.1"/>
    <property type="molecule type" value="Genomic_DNA"/>
</dbReference>
<evidence type="ECO:0000256" key="2">
    <source>
        <dbReference type="ARBA" id="ARBA00013855"/>
    </source>
</evidence>
<organism evidence="7 8">
    <name type="scientific">Shiella aurantiaca</name>
    <dbReference type="NCBI Taxonomy" id="3058365"/>
    <lineage>
        <taxon>Bacteria</taxon>
        <taxon>Pseudomonadati</taxon>
        <taxon>Bacteroidota</taxon>
        <taxon>Cytophagia</taxon>
        <taxon>Cytophagales</taxon>
        <taxon>Shiellaceae</taxon>
        <taxon>Shiella</taxon>
    </lineage>
</organism>
<dbReference type="InterPro" id="IPR042177">
    <property type="entry name" value="Cell/Rod_1"/>
</dbReference>
<dbReference type="PANTHER" id="PTHR34138">
    <property type="entry name" value="CELL SHAPE-DETERMINING PROTEIN MREC"/>
    <property type="match status" value="1"/>
</dbReference>